<evidence type="ECO:0000256" key="3">
    <source>
        <dbReference type="ARBA" id="ARBA00022475"/>
    </source>
</evidence>
<dbReference type="AlphaFoldDB" id="A0A3D9SA02"/>
<feature type="transmembrane region" description="Helical" evidence="7">
    <location>
        <begin position="180"/>
        <end position="198"/>
    </location>
</feature>
<dbReference type="RefSeq" id="WP_245995978.1">
    <property type="nucleotide sequence ID" value="NZ_QTTN01000012.1"/>
</dbReference>
<feature type="transmembrane region" description="Helical" evidence="7">
    <location>
        <begin position="153"/>
        <end position="174"/>
    </location>
</feature>
<evidence type="ECO:0000313" key="9">
    <source>
        <dbReference type="Proteomes" id="UP000256304"/>
    </source>
</evidence>
<proteinExistence type="inferred from homology"/>
<evidence type="ECO:0000256" key="1">
    <source>
        <dbReference type="ARBA" id="ARBA00004651"/>
    </source>
</evidence>
<sequence length="357" mass="38074">MQENSWDSRQEPRVVRAVIMVAVFLLLAASGLMYVKWWPYFYKALTAANTGSIGKSILGDPSAHMGAPTWDDAVGYAKLYFKSVWKAAVLGILLGSLVQVLIPTRWLQRVLGKSNFASVVCGGAAALPGMMCTCCAAPIAVGLRRRNASVGAALAFWIGNPLLNPATLVFMAFVLSWKFVVLRIAFGALLTFGIGFIANRIMRDRDAVVPELPPAAAAAAQLESSSAPFLERWLRSLWSLLLHVVPAYLIVVLMLGALKVWLFPISVGSGVVMILLFALAGTLFVIPTAAEIPIIQSFLAAGIAVGPTTALLVTLPAISLPSLLMVMRSFPRKILLLLFGAVIAGGILCGVVGAVWI</sequence>
<dbReference type="EMBL" id="QTTN01000012">
    <property type="protein sequence ID" value="REE85317.1"/>
    <property type="molecule type" value="Genomic_DNA"/>
</dbReference>
<evidence type="ECO:0000313" key="8">
    <source>
        <dbReference type="EMBL" id="REE85317.1"/>
    </source>
</evidence>
<feature type="transmembrane region" description="Helical" evidence="7">
    <location>
        <begin position="334"/>
        <end position="356"/>
    </location>
</feature>
<accession>A0A3D9SA02</accession>
<gene>
    <name evidence="8" type="ORF">A8990_11246</name>
</gene>
<feature type="transmembrane region" description="Helical" evidence="7">
    <location>
        <begin position="237"/>
        <end position="255"/>
    </location>
</feature>
<keyword evidence="5 7" id="KW-1133">Transmembrane helix</keyword>
<keyword evidence="4 7" id="KW-0812">Transmembrane</keyword>
<organism evidence="8 9">
    <name type="scientific">Paenibacillus taihuensis</name>
    <dbReference type="NCBI Taxonomy" id="1156355"/>
    <lineage>
        <taxon>Bacteria</taxon>
        <taxon>Bacillati</taxon>
        <taxon>Bacillota</taxon>
        <taxon>Bacilli</taxon>
        <taxon>Bacillales</taxon>
        <taxon>Paenibacillaceae</taxon>
        <taxon>Paenibacillus</taxon>
    </lineage>
</organism>
<dbReference type="InterPro" id="IPR005524">
    <property type="entry name" value="DUF318"/>
</dbReference>
<keyword evidence="3" id="KW-1003">Cell membrane</keyword>
<dbReference type="Pfam" id="PF03773">
    <property type="entry name" value="ArsP_1"/>
    <property type="match status" value="1"/>
</dbReference>
<evidence type="ECO:0000256" key="2">
    <source>
        <dbReference type="ARBA" id="ARBA00006386"/>
    </source>
</evidence>
<dbReference type="PANTHER" id="PTHR43299">
    <property type="entry name" value="UPF0718 PROTEIN YRAQ"/>
    <property type="match status" value="1"/>
</dbReference>
<evidence type="ECO:0000256" key="4">
    <source>
        <dbReference type="ARBA" id="ARBA00022692"/>
    </source>
</evidence>
<evidence type="ECO:0000256" key="5">
    <source>
        <dbReference type="ARBA" id="ARBA00022989"/>
    </source>
</evidence>
<dbReference type="Proteomes" id="UP000256304">
    <property type="component" value="Unassembled WGS sequence"/>
</dbReference>
<feature type="transmembrane region" description="Helical" evidence="7">
    <location>
        <begin position="84"/>
        <end position="104"/>
    </location>
</feature>
<comment type="subcellular location">
    <subcellularLocation>
        <location evidence="1">Cell membrane</location>
        <topology evidence="1">Multi-pass membrane protein</topology>
    </subcellularLocation>
</comment>
<comment type="caution">
    <text evidence="8">The sequence shown here is derived from an EMBL/GenBank/DDBJ whole genome shotgun (WGS) entry which is preliminary data.</text>
</comment>
<evidence type="ECO:0000256" key="6">
    <source>
        <dbReference type="ARBA" id="ARBA00023136"/>
    </source>
</evidence>
<evidence type="ECO:0000256" key="7">
    <source>
        <dbReference type="SAM" id="Phobius"/>
    </source>
</evidence>
<name>A0A3D9SA02_9BACL</name>
<keyword evidence="9" id="KW-1185">Reference proteome</keyword>
<keyword evidence="6 7" id="KW-0472">Membrane</keyword>
<feature type="transmembrane region" description="Helical" evidence="7">
    <location>
        <begin position="298"/>
        <end position="322"/>
    </location>
</feature>
<feature type="transmembrane region" description="Helical" evidence="7">
    <location>
        <begin position="14"/>
        <end position="35"/>
    </location>
</feature>
<protein>
    <recommendedName>
        <fullName evidence="10">Permease</fullName>
    </recommendedName>
</protein>
<dbReference type="PANTHER" id="PTHR43299:SF1">
    <property type="entry name" value="UPF0718 PROTEIN YRAQ"/>
    <property type="match status" value="1"/>
</dbReference>
<feature type="transmembrane region" description="Helical" evidence="7">
    <location>
        <begin position="261"/>
        <end position="286"/>
    </location>
</feature>
<reference evidence="8 9" key="1">
    <citation type="submission" date="2018-08" db="EMBL/GenBank/DDBJ databases">
        <title>Genomic Encyclopedia of Type Strains, Phase III (KMG-III): the genomes of soil and plant-associated and newly described type strains.</title>
        <authorList>
            <person name="Whitman W."/>
        </authorList>
    </citation>
    <scope>NUCLEOTIDE SEQUENCE [LARGE SCALE GENOMIC DNA]</scope>
    <source>
        <strain evidence="8 9">CGMCC 1.10966</strain>
    </source>
</reference>
<dbReference type="GO" id="GO:0005886">
    <property type="term" value="C:plasma membrane"/>
    <property type="evidence" value="ECO:0007669"/>
    <property type="project" value="UniProtKB-SubCell"/>
</dbReference>
<comment type="similarity">
    <text evidence="2">Belongs to the UPF0718 family.</text>
</comment>
<evidence type="ECO:0008006" key="10">
    <source>
        <dbReference type="Google" id="ProtNLM"/>
    </source>
</evidence>